<accession>A0A919FER7</accession>
<organism evidence="1 2">
    <name type="scientific">Kitasatospora indigofera</name>
    <dbReference type="NCBI Taxonomy" id="67307"/>
    <lineage>
        <taxon>Bacteria</taxon>
        <taxon>Bacillati</taxon>
        <taxon>Actinomycetota</taxon>
        <taxon>Actinomycetes</taxon>
        <taxon>Kitasatosporales</taxon>
        <taxon>Streptomycetaceae</taxon>
        <taxon>Kitasatospora</taxon>
    </lineage>
</organism>
<dbReference type="Proteomes" id="UP000617734">
    <property type="component" value="Unassembled WGS sequence"/>
</dbReference>
<reference evidence="1" key="1">
    <citation type="journal article" date="2014" name="Int. J. Syst. Evol. Microbiol.">
        <title>Complete genome sequence of Corynebacterium casei LMG S-19264T (=DSM 44701T), isolated from a smear-ripened cheese.</title>
        <authorList>
            <consortium name="US DOE Joint Genome Institute (JGI-PGF)"/>
            <person name="Walter F."/>
            <person name="Albersmeier A."/>
            <person name="Kalinowski J."/>
            <person name="Ruckert C."/>
        </authorList>
    </citation>
    <scope>NUCLEOTIDE SEQUENCE</scope>
    <source>
        <strain evidence="1">JCM 4646</strain>
    </source>
</reference>
<reference evidence="1" key="2">
    <citation type="submission" date="2020-09" db="EMBL/GenBank/DDBJ databases">
        <authorList>
            <person name="Sun Q."/>
            <person name="Ohkuma M."/>
        </authorList>
    </citation>
    <scope>NUCLEOTIDE SEQUENCE</scope>
    <source>
        <strain evidence="1">JCM 4646</strain>
    </source>
</reference>
<sequence length="145" mass="14861">MRASSLAGMTRLTVCVVATVSPERRIGRRLLTGSVDRRRGRRLVTRSLARRLGRPSSAGWGGASGGRVVLIEGCLSGGDGYAGVLGVPVVTERAPAVVVGRARPGWESPGREGGARVTTVGPQGAAVPLVRCCAAGDALRAGCCR</sequence>
<comment type="caution">
    <text evidence="1">The sequence shown here is derived from an EMBL/GenBank/DDBJ whole genome shotgun (WGS) entry which is preliminary data.</text>
</comment>
<keyword evidence="2" id="KW-1185">Reference proteome</keyword>
<protein>
    <submittedName>
        <fullName evidence="1">Uncharacterized protein</fullName>
    </submittedName>
</protein>
<dbReference type="AlphaFoldDB" id="A0A919FER7"/>
<gene>
    <name evidence="1" type="ORF">GCM10018781_13170</name>
</gene>
<evidence type="ECO:0000313" key="1">
    <source>
        <dbReference type="EMBL" id="GHH63543.1"/>
    </source>
</evidence>
<proteinExistence type="predicted"/>
<dbReference type="EMBL" id="BNBO01000004">
    <property type="protein sequence ID" value="GHH63543.1"/>
    <property type="molecule type" value="Genomic_DNA"/>
</dbReference>
<name>A0A919FER7_9ACTN</name>
<evidence type="ECO:0000313" key="2">
    <source>
        <dbReference type="Proteomes" id="UP000617734"/>
    </source>
</evidence>